<dbReference type="PANTHER" id="PTHR20843:SF0">
    <property type="entry name" value="PROTEIN AVEUGLE"/>
    <property type="match status" value="1"/>
</dbReference>
<dbReference type="CTD" id="246638"/>
<dbReference type="OrthoDB" id="434324at2759"/>
<dbReference type="KEGG" id="dpte:113789636"/>
<protein>
    <submittedName>
        <fullName evidence="2">Protein aveugle-like</fullName>
    </submittedName>
</protein>
<dbReference type="GO" id="GO:0009898">
    <property type="term" value="C:cytoplasmic side of plasma membrane"/>
    <property type="evidence" value="ECO:0007669"/>
    <property type="project" value="TreeGrafter"/>
</dbReference>
<sequence length="147" mass="17067">MTTVTSINEQSNIAATTNNDLIGRRPRPVFFWSNGEVMKWLKRCCEQYYELYGDKFLDNEITGRSLIRIQEDTLKRMGIDNPSHRDEMTRIILKLKLKSDMIEIKDLERKMHHQQQQSLAHGPNGANGQCVMIASNKNHQYGTTVDR</sequence>
<dbReference type="RefSeq" id="XP_027195004.1">
    <property type="nucleotide sequence ID" value="XM_027339203.1"/>
</dbReference>
<dbReference type="SUPFAM" id="SSF47769">
    <property type="entry name" value="SAM/Pointed domain"/>
    <property type="match status" value="1"/>
</dbReference>
<dbReference type="InterPro" id="IPR001660">
    <property type="entry name" value="SAM"/>
</dbReference>
<gene>
    <name evidence="2" type="primary">LOC113789636</name>
</gene>
<dbReference type="InterPro" id="IPR052268">
    <property type="entry name" value="SAM_domain-containing_protein"/>
</dbReference>
<dbReference type="GeneID" id="113789636"/>
<evidence type="ECO:0000313" key="1">
    <source>
        <dbReference type="Proteomes" id="UP000515146"/>
    </source>
</evidence>
<dbReference type="FunCoup" id="A0A6P6XSX2">
    <property type="interactions" value="136"/>
</dbReference>
<dbReference type="AlphaFoldDB" id="A0A6P6XSX2"/>
<organism evidence="1 2">
    <name type="scientific">Dermatophagoides pteronyssinus</name>
    <name type="common">European house dust mite</name>
    <dbReference type="NCBI Taxonomy" id="6956"/>
    <lineage>
        <taxon>Eukaryota</taxon>
        <taxon>Metazoa</taxon>
        <taxon>Ecdysozoa</taxon>
        <taxon>Arthropoda</taxon>
        <taxon>Chelicerata</taxon>
        <taxon>Arachnida</taxon>
        <taxon>Acari</taxon>
        <taxon>Acariformes</taxon>
        <taxon>Sarcoptiformes</taxon>
        <taxon>Astigmata</taxon>
        <taxon>Psoroptidia</taxon>
        <taxon>Analgoidea</taxon>
        <taxon>Pyroglyphidae</taxon>
        <taxon>Dermatophagoidinae</taxon>
        <taxon>Dermatophagoides</taxon>
    </lineage>
</organism>
<name>A0A6P6XSX2_DERPT</name>
<dbReference type="GO" id="GO:0007169">
    <property type="term" value="P:cell surface receptor protein tyrosine kinase signaling pathway"/>
    <property type="evidence" value="ECO:0007669"/>
    <property type="project" value="TreeGrafter"/>
</dbReference>
<dbReference type="PROSITE" id="PS50105">
    <property type="entry name" value="SAM_DOMAIN"/>
    <property type="match status" value="1"/>
</dbReference>
<dbReference type="Pfam" id="PF07647">
    <property type="entry name" value="SAM_2"/>
    <property type="match status" value="1"/>
</dbReference>
<accession>A0A6P6XSX2</accession>
<evidence type="ECO:0000313" key="2">
    <source>
        <dbReference type="RefSeq" id="XP_027195004.1"/>
    </source>
</evidence>
<dbReference type="InParanoid" id="A0A6P6XSX2"/>
<dbReference type="Gene3D" id="1.10.150.50">
    <property type="entry name" value="Transcription Factor, Ets-1"/>
    <property type="match status" value="1"/>
</dbReference>
<dbReference type="InterPro" id="IPR013761">
    <property type="entry name" value="SAM/pointed_sf"/>
</dbReference>
<proteinExistence type="predicted"/>
<keyword evidence="1" id="KW-1185">Reference proteome</keyword>
<dbReference type="PANTHER" id="PTHR20843">
    <property type="entry name" value="STERILE ALPHA MOTIF DOMAIN CONTAINING PROTEIN 10"/>
    <property type="match status" value="1"/>
</dbReference>
<dbReference type="SMART" id="SM00454">
    <property type="entry name" value="SAM"/>
    <property type="match status" value="1"/>
</dbReference>
<reference evidence="2" key="1">
    <citation type="submission" date="2025-08" db="UniProtKB">
        <authorList>
            <consortium name="RefSeq"/>
        </authorList>
    </citation>
    <scope>IDENTIFICATION</scope>
    <source>
        <strain evidence="2">Airmid</strain>
    </source>
</reference>
<dbReference type="Proteomes" id="UP000515146">
    <property type="component" value="Unplaced"/>
</dbReference>